<organism evidence="2 3">
    <name type="scientific">Clostridium gasigenes</name>
    <dbReference type="NCBI Taxonomy" id="94869"/>
    <lineage>
        <taxon>Bacteria</taxon>
        <taxon>Bacillati</taxon>
        <taxon>Bacillota</taxon>
        <taxon>Clostridia</taxon>
        <taxon>Eubacteriales</taxon>
        <taxon>Clostridiaceae</taxon>
        <taxon>Clostridium</taxon>
    </lineage>
</organism>
<dbReference type="AlphaFoldDB" id="A0A1H0SKQ6"/>
<evidence type="ECO:0000313" key="3">
    <source>
        <dbReference type="Proteomes" id="UP000198597"/>
    </source>
</evidence>
<dbReference type="SUPFAM" id="SSF52833">
    <property type="entry name" value="Thioredoxin-like"/>
    <property type="match status" value="1"/>
</dbReference>
<dbReference type="Pfam" id="PF03960">
    <property type="entry name" value="ArsC"/>
    <property type="match status" value="1"/>
</dbReference>
<evidence type="ECO:0000256" key="1">
    <source>
        <dbReference type="PROSITE-ProRule" id="PRU01282"/>
    </source>
</evidence>
<name>A0A1H0SKQ6_9CLOT</name>
<dbReference type="STRING" id="94869.SAMN04488529_10599"/>
<dbReference type="PROSITE" id="PS51353">
    <property type="entry name" value="ARSC"/>
    <property type="match status" value="1"/>
</dbReference>
<keyword evidence="3" id="KW-1185">Reference proteome</keyword>
<dbReference type="CDD" id="cd03036">
    <property type="entry name" value="ArsC_like"/>
    <property type="match status" value="1"/>
</dbReference>
<dbReference type="RefSeq" id="WP_089969168.1">
    <property type="nucleotide sequence ID" value="NZ_FNJM01000005.1"/>
</dbReference>
<dbReference type="InterPro" id="IPR006660">
    <property type="entry name" value="Arsenate_reductase-like"/>
</dbReference>
<gene>
    <name evidence="2" type="ORF">SAMN04488529_10599</name>
</gene>
<sequence>MSIVFIEYPKCTTCIKAKKFLEYNELEFTDRHIVENKPTKDELREWLIKSGLNINKFFNTSGKLYREMELKDKVKVLDQEELLEILSTDGMLVKRPIIVTDEIVLVGFKEEQWVEKLK</sequence>
<dbReference type="NCBIfam" id="TIGR01617">
    <property type="entry name" value="arsC_related"/>
    <property type="match status" value="1"/>
</dbReference>
<proteinExistence type="inferred from homology"/>
<dbReference type="Gene3D" id="3.40.30.10">
    <property type="entry name" value="Glutaredoxin"/>
    <property type="match status" value="1"/>
</dbReference>
<protein>
    <submittedName>
        <fullName evidence="2">Arsenate reductase</fullName>
    </submittedName>
</protein>
<dbReference type="EMBL" id="FNJM01000005">
    <property type="protein sequence ID" value="SDP42412.1"/>
    <property type="molecule type" value="Genomic_DNA"/>
</dbReference>
<dbReference type="Proteomes" id="UP000198597">
    <property type="component" value="Unassembled WGS sequence"/>
</dbReference>
<dbReference type="PANTHER" id="PTHR30041:SF8">
    <property type="entry name" value="PROTEIN YFFB"/>
    <property type="match status" value="1"/>
</dbReference>
<comment type="similarity">
    <text evidence="1">Belongs to the ArsC family.</text>
</comment>
<dbReference type="OrthoDB" id="9794155at2"/>
<evidence type="ECO:0000313" key="2">
    <source>
        <dbReference type="EMBL" id="SDP42412.1"/>
    </source>
</evidence>
<dbReference type="PANTHER" id="PTHR30041">
    <property type="entry name" value="ARSENATE REDUCTASE"/>
    <property type="match status" value="1"/>
</dbReference>
<reference evidence="2 3" key="1">
    <citation type="submission" date="2016-10" db="EMBL/GenBank/DDBJ databases">
        <authorList>
            <person name="de Groot N.N."/>
        </authorList>
    </citation>
    <scope>NUCLEOTIDE SEQUENCE [LARGE SCALE GENOMIC DNA]</scope>
    <source>
        <strain evidence="2 3">DSM 12272</strain>
    </source>
</reference>
<dbReference type="InterPro" id="IPR036249">
    <property type="entry name" value="Thioredoxin-like_sf"/>
</dbReference>
<accession>A0A1H0SKQ6</accession>
<dbReference type="InterPro" id="IPR006504">
    <property type="entry name" value="Tscrpt_reg_Spx/MgsR"/>
</dbReference>